<dbReference type="PANTHER" id="PTHR23502">
    <property type="entry name" value="MAJOR FACILITATOR SUPERFAMILY"/>
    <property type="match status" value="1"/>
</dbReference>
<dbReference type="Gene3D" id="1.20.1250.20">
    <property type="entry name" value="MFS general substrate transporter like domains"/>
    <property type="match status" value="1"/>
</dbReference>
<protein>
    <recommendedName>
        <fullName evidence="7">Major facilitator superfamily (MFS) profile domain-containing protein</fullName>
    </recommendedName>
</protein>
<dbReference type="GO" id="GO:1990961">
    <property type="term" value="P:xenobiotic detoxification by transmembrane export across the plasma membrane"/>
    <property type="evidence" value="ECO:0007669"/>
    <property type="project" value="TreeGrafter"/>
</dbReference>
<feature type="domain" description="Major facilitator superfamily (MFS) profile" evidence="7">
    <location>
        <begin position="67"/>
        <end position="506"/>
    </location>
</feature>
<comment type="subcellular location">
    <subcellularLocation>
        <location evidence="1">Membrane</location>
        <topology evidence="1">Multi-pass membrane protein</topology>
    </subcellularLocation>
</comment>
<evidence type="ECO:0000256" key="4">
    <source>
        <dbReference type="ARBA" id="ARBA00023136"/>
    </source>
</evidence>
<dbReference type="CDD" id="cd17323">
    <property type="entry name" value="MFS_Tpo1_MDR_like"/>
    <property type="match status" value="1"/>
</dbReference>
<dbReference type="InterPro" id="IPR011701">
    <property type="entry name" value="MFS"/>
</dbReference>
<dbReference type="GO" id="GO:0015244">
    <property type="term" value="F:fluconazole transmembrane transporter activity"/>
    <property type="evidence" value="ECO:0007669"/>
    <property type="project" value="TreeGrafter"/>
</dbReference>
<feature type="transmembrane region" description="Helical" evidence="6">
    <location>
        <begin position="345"/>
        <end position="364"/>
    </location>
</feature>
<name>A0A3M2S378_9HYPO</name>
<dbReference type="AlphaFoldDB" id="A0A3M2S378"/>
<feature type="transmembrane region" description="Helical" evidence="6">
    <location>
        <begin position="73"/>
        <end position="91"/>
    </location>
</feature>
<feature type="transmembrane region" description="Helical" evidence="6">
    <location>
        <begin position="142"/>
        <end position="168"/>
    </location>
</feature>
<dbReference type="Pfam" id="PF07690">
    <property type="entry name" value="MFS_1"/>
    <property type="match status" value="1"/>
</dbReference>
<dbReference type="PANTHER" id="PTHR23502:SF23">
    <property type="entry name" value="FLUCONAZOLE RESISTANCE PROTEIN 1"/>
    <property type="match status" value="1"/>
</dbReference>
<evidence type="ECO:0000259" key="7">
    <source>
        <dbReference type="PROSITE" id="PS50850"/>
    </source>
</evidence>
<organism evidence="8 9">
    <name type="scientific">Fusarium kuroshium</name>
    <dbReference type="NCBI Taxonomy" id="2010991"/>
    <lineage>
        <taxon>Eukaryota</taxon>
        <taxon>Fungi</taxon>
        <taxon>Dikarya</taxon>
        <taxon>Ascomycota</taxon>
        <taxon>Pezizomycotina</taxon>
        <taxon>Sordariomycetes</taxon>
        <taxon>Hypocreomycetidae</taxon>
        <taxon>Hypocreales</taxon>
        <taxon>Nectriaceae</taxon>
        <taxon>Fusarium</taxon>
        <taxon>Fusarium solani species complex</taxon>
    </lineage>
</organism>
<feature type="transmembrane region" description="Helical" evidence="6">
    <location>
        <begin position="306"/>
        <end position="325"/>
    </location>
</feature>
<evidence type="ECO:0000256" key="1">
    <source>
        <dbReference type="ARBA" id="ARBA00004141"/>
    </source>
</evidence>
<feature type="transmembrane region" description="Helical" evidence="6">
    <location>
        <begin position="385"/>
        <end position="407"/>
    </location>
</feature>
<dbReference type="InterPro" id="IPR020846">
    <property type="entry name" value="MFS_dom"/>
</dbReference>
<dbReference type="Proteomes" id="UP000277212">
    <property type="component" value="Unassembled WGS sequence"/>
</dbReference>
<dbReference type="InterPro" id="IPR036259">
    <property type="entry name" value="MFS_trans_sf"/>
</dbReference>
<feature type="transmembrane region" description="Helical" evidence="6">
    <location>
        <begin position="483"/>
        <end position="501"/>
    </location>
</feature>
<feature type="transmembrane region" description="Helical" evidence="6">
    <location>
        <begin position="234"/>
        <end position="260"/>
    </location>
</feature>
<evidence type="ECO:0000256" key="6">
    <source>
        <dbReference type="SAM" id="Phobius"/>
    </source>
</evidence>
<keyword evidence="5" id="KW-0325">Glycoprotein</keyword>
<feature type="transmembrane region" description="Helical" evidence="6">
    <location>
        <begin position="413"/>
        <end position="438"/>
    </location>
</feature>
<keyword evidence="3 6" id="KW-1133">Transmembrane helix</keyword>
<evidence type="ECO:0000256" key="5">
    <source>
        <dbReference type="ARBA" id="ARBA00023180"/>
    </source>
</evidence>
<keyword evidence="2 6" id="KW-0812">Transmembrane</keyword>
<evidence type="ECO:0000256" key="3">
    <source>
        <dbReference type="ARBA" id="ARBA00022989"/>
    </source>
</evidence>
<sequence length="521" mass="57679">MAHLFRTTAFGATVRAISGDRLLAFPTDKYKYSERQSSGSSQDDDQSLVVVGWESSDDPENPHNWSTARKTGVSFLICMYTFTIYCGSSIYVPSTEQVIESFGISETVSSLGLALYVLGYGLGPLLFSPLSEMPYIGRNPIYIVTFAIFIILSVAAALCQTFAGFLVVRFLQGFFGSPCLATGAATLTDMFSVIYIPYSLAAWSGAMYCGPALGPLLSGFSVTAKSWRWSMWELLWLSGFMFIPLFFFLPETSTPTLLYYKAKRLRKETNSTRYISEAITSSITSRKNVAKMALIKPFEITLKDPAIAFVNIYTSFTYGIYYSFFEVFPLVYPKIYGMNLGESSAVFVCVLIACLLGAFQYCSWYRLFTETRFKKLGTFDSPETYLRPGLGGVFGVTAGMFLFGWAARSSIHWVVPTIGIVMYCGCGFVVGIGIFIYLPLSYPQYAASLFAANDALRSSFAAAAILFGRPLYINMGVAKGCSLLGGLSVFGVIGFWYLFIYGEKLRKKSRFTVHDESRDSS</sequence>
<feature type="transmembrane region" description="Helical" evidence="6">
    <location>
        <begin position="205"/>
        <end position="222"/>
    </location>
</feature>
<comment type="caution">
    <text evidence="8">The sequence shown here is derived from an EMBL/GenBank/DDBJ whole genome shotgun (WGS) entry which is preliminary data.</text>
</comment>
<feature type="transmembrane region" description="Helical" evidence="6">
    <location>
        <begin position="111"/>
        <end position="130"/>
    </location>
</feature>
<gene>
    <name evidence="8" type="ORF">CDV36_008362</name>
</gene>
<dbReference type="PROSITE" id="PS50850">
    <property type="entry name" value="MFS"/>
    <property type="match status" value="1"/>
</dbReference>
<accession>A0A3M2S378</accession>
<dbReference type="SUPFAM" id="SSF103473">
    <property type="entry name" value="MFS general substrate transporter"/>
    <property type="match status" value="1"/>
</dbReference>
<evidence type="ECO:0000313" key="9">
    <source>
        <dbReference type="Proteomes" id="UP000277212"/>
    </source>
</evidence>
<keyword evidence="9" id="KW-1185">Reference proteome</keyword>
<dbReference type="STRING" id="2010991.A0A3M2S378"/>
<feature type="transmembrane region" description="Helical" evidence="6">
    <location>
        <begin position="174"/>
        <end position="198"/>
    </location>
</feature>
<proteinExistence type="predicted"/>
<reference evidence="8 9" key="1">
    <citation type="submission" date="2017-06" db="EMBL/GenBank/DDBJ databases">
        <title>Comparative genomic analysis of Ambrosia Fusariam Clade fungi.</title>
        <authorList>
            <person name="Stajich J.E."/>
            <person name="Carrillo J."/>
            <person name="Kijimoto T."/>
            <person name="Eskalen A."/>
            <person name="O'Donnell K."/>
            <person name="Kasson M."/>
        </authorList>
    </citation>
    <scope>NUCLEOTIDE SEQUENCE [LARGE SCALE GENOMIC DNA]</scope>
    <source>
        <strain evidence="8">UCR3666</strain>
    </source>
</reference>
<dbReference type="OrthoDB" id="3357846at2759"/>
<dbReference type="EMBL" id="NKUJ01000150">
    <property type="protein sequence ID" value="RMJ11991.1"/>
    <property type="molecule type" value="Genomic_DNA"/>
</dbReference>
<evidence type="ECO:0000313" key="8">
    <source>
        <dbReference type="EMBL" id="RMJ11991.1"/>
    </source>
</evidence>
<dbReference type="GO" id="GO:0005886">
    <property type="term" value="C:plasma membrane"/>
    <property type="evidence" value="ECO:0007669"/>
    <property type="project" value="TreeGrafter"/>
</dbReference>
<evidence type="ECO:0000256" key="2">
    <source>
        <dbReference type="ARBA" id="ARBA00022692"/>
    </source>
</evidence>
<keyword evidence="4 6" id="KW-0472">Membrane</keyword>